<dbReference type="InterPro" id="IPR001164">
    <property type="entry name" value="ArfGAP_dom"/>
</dbReference>
<keyword evidence="2" id="KW-0479">Metal-binding</keyword>
<evidence type="ECO:0000259" key="7">
    <source>
        <dbReference type="PROSITE" id="PS50030"/>
    </source>
</evidence>
<organism evidence="9 10">
    <name type="scientific">Ambispora gerdemannii</name>
    <dbReference type="NCBI Taxonomy" id="144530"/>
    <lineage>
        <taxon>Eukaryota</taxon>
        <taxon>Fungi</taxon>
        <taxon>Fungi incertae sedis</taxon>
        <taxon>Mucoromycota</taxon>
        <taxon>Glomeromycotina</taxon>
        <taxon>Glomeromycetes</taxon>
        <taxon>Archaeosporales</taxon>
        <taxon>Ambisporaceae</taxon>
        <taxon>Ambispora</taxon>
    </lineage>
</organism>
<dbReference type="SUPFAM" id="SSF57863">
    <property type="entry name" value="ArfGap/RecO-like zinc finger"/>
    <property type="match status" value="1"/>
</dbReference>
<dbReference type="Proteomes" id="UP000789831">
    <property type="component" value="Unassembled WGS sequence"/>
</dbReference>
<dbReference type="GO" id="GO:0008270">
    <property type="term" value="F:zinc ion binding"/>
    <property type="evidence" value="ECO:0007669"/>
    <property type="project" value="UniProtKB-KW"/>
</dbReference>
<dbReference type="PROSITE" id="PS50115">
    <property type="entry name" value="ARFGAP"/>
    <property type="match status" value="1"/>
</dbReference>
<feature type="region of interest" description="Disordered" evidence="6">
    <location>
        <begin position="266"/>
        <end position="314"/>
    </location>
</feature>
<feature type="domain" description="UBA" evidence="7">
    <location>
        <begin position="174"/>
        <end position="215"/>
    </location>
</feature>
<dbReference type="SMART" id="SM00105">
    <property type="entry name" value="ArfGap"/>
    <property type="match status" value="1"/>
</dbReference>
<dbReference type="Gene3D" id="1.10.220.150">
    <property type="entry name" value="Arf GTPase activating protein"/>
    <property type="match status" value="1"/>
</dbReference>
<dbReference type="GO" id="GO:0005096">
    <property type="term" value="F:GTPase activator activity"/>
    <property type="evidence" value="ECO:0007669"/>
    <property type="project" value="UniProtKB-KW"/>
</dbReference>
<dbReference type="FunFam" id="1.10.220.150:FF:000009">
    <property type="entry name" value="stromal membrane-associated protein 1 isoform X1"/>
    <property type="match status" value="1"/>
</dbReference>
<evidence type="ECO:0000259" key="8">
    <source>
        <dbReference type="PROSITE" id="PS50115"/>
    </source>
</evidence>
<keyword evidence="4" id="KW-0862">Zinc</keyword>
<evidence type="ECO:0000313" key="9">
    <source>
        <dbReference type="EMBL" id="CAG8452347.1"/>
    </source>
</evidence>
<feature type="compositionally biased region" description="Polar residues" evidence="6">
    <location>
        <begin position="373"/>
        <end position="384"/>
    </location>
</feature>
<dbReference type="InterPro" id="IPR038508">
    <property type="entry name" value="ArfGAP_dom_sf"/>
</dbReference>
<proteinExistence type="predicted"/>
<evidence type="ECO:0000256" key="5">
    <source>
        <dbReference type="PROSITE-ProRule" id="PRU00288"/>
    </source>
</evidence>
<feature type="compositionally biased region" description="Low complexity" evidence="6">
    <location>
        <begin position="137"/>
        <end position="153"/>
    </location>
</feature>
<dbReference type="PANTHER" id="PTHR45705:SF1">
    <property type="entry name" value="FI20236P1"/>
    <property type="match status" value="1"/>
</dbReference>
<feature type="compositionally biased region" description="Low complexity" evidence="6">
    <location>
        <begin position="334"/>
        <end position="372"/>
    </location>
</feature>
<dbReference type="SMART" id="SM00165">
    <property type="entry name" value="UBA"/>
    <property type="match status" value="2"/>
</dbReference>
<dbReference type="Gene3D" id="1.10.8.10">
    <property type="entry name" value="DNA helicase RuvA subunit, C-terminal domain"/>
    <property type="match status" value="2"/>
</dbReference>
<keyword evidence="3 5" id="KW-0863">Zinc-finger</keyword>
<keyword evidence="10" id="KW-1185">Reference proteome</keyword>
<feature type="region of interest" description="Disordered" evidence="6">
    <location>
        <begin position="123"/>
        <end position="153"/>
    </location>
</feature>
<dbReference type="EMBL" id="CAJVPL010000134">
    <property type="protein sequence ID" value="CAG8452347.1"/>
    <property type="molecule type" value="Genomic_DNA"/>
</dbReference>
<dbReference type="PANTHER" id="PTHR45705">
    <property type="entry name" value="FI20236P1"/>
    <property type="match status" value="1"/>
</dbReference>
<comment type="caution">
    <text evidence="9">The sequence shown here is derived from an EMBL/GenBank/DDBJ whole genome shotgun (WGS) entry which is preliminary data.</text>
</comment>
<dbReference type="PRINTS" id="PR00405">
    <property type="entry name" value="REVINTRACTNG"/>
</dbReference>
<dbReference type="InterPro" id="IPR009060">
    <property type="entry name" value="UBA-like_sf"/>
</dbReference>
<gene>
    <name evidence="9" type="ORF">AGERDE_LOCUS1803</name>
</gene>
<evidence type="ECO:0000256" key="3">
    <source>
        <dbReference type="ARBA" id="ARBA00022771"/>
    </source>
</evidence>
<name>A0A9N8YWE6_9GLOM</name>
<accession>A0A9N8YWE6</accession>
<protein>
    <submittedName>
        <fullName evidence="9">7249_t:CDS:1</fullName>
    </submittedName>
</protein>
<feature type="region of interest" description="Disordered" evidence="6">
    <location>
        <begin position="507"/>
        <end position="544"/>
    </location>
</feature>
<evidence type="ECO:0000256" key="4">
    <source>
        <dbReference type="ARBA" id="ARBA00022833"/>
    </source>
</evidence>
<dbReference type="InterPro" id="IPR037278">
    <property type="entry name" value="ARFGAP/RecO"/>
</dbReference>
<sequence length="629" mass="68045">MALDRAKKVVNEKHERILLEMTKQPGNDVCADCGAKAPRWASHSIGVFLCIRCGSIHRKMGTHISKVKSISLDSWTPDQVENMKQWGNLKSNAKWNPRPELNHVPVNASDSEMERYIRNKYERKAFMDPKPPQSKNRPVNSRSNTSSSVSSVISPVKRAEPIVTYSDRGDTSKSEFESALRQLQDMGFTDTARNHDILSTTDGDLNAAIEVLIRLPVAAKPSQVRRSSSMSDEDKVTALWNLGFHDEPKNRDALRRTGGNVEVAAAILNDERSKPPKTGSPVTVSNTIQGPRSTGSNGSLNGTAQLDSQRRQHKLPLTQNNQQSQNSLLIDTPSQQQQQLSNSSLNPAVNSRHNSISSNSSVRSNISNNTSSQFSGGTNSGLAQNRINIPTQQQLILAQNNFNTNNQNISNNNNAFTNINGFSQGLGMGMTPTSASSANNIHNSIGLQNNPLLGLGGGGSTNIQQQNSLSFINNNNNNSIMGSGSGSGNTTPFSELMPSFGNLNLGNSARSSQLTSSTQSFGTPTQKPASSYFGIQQTQQQPLHQSSPLLMMQPQLQQNTNNNTLTSQNFQQISRNGSIGVNSAGFLIGHQQTPSSSHANNLHGSTTNAGMLGTNANHGWNGMNNFGAF</sequence>
<dbReference type="OrthoDB" id="10266696at2759"/>
<feature type="compositionally biased region" description="Polar residues" evidence="6">
    <location>
        <begin position="507"/>
        <end position="535"/>
    </location>
</feature>
<dbReference type="PROSITE" id="PS50030">
    <property type="entry name" value="UBA"/>
    <property type="match status" value="2"/>
</dbReference>
<dbReference type="GO" id="GO:0005737">
    <property type="term" value="C:cytoplasm"/>
    <property type="evidence" value="ECO:0007669"/>
    <property type="project" value="TreeGrafter"/>
</dbReference>
<evidence type="ECO:0000256" key="2">
    <source>
        <dbReference type="ARBA" id="ARBA00022723"/>
    </source>
</evidence>
<feature type="compositionally biased region" description="Polar residues" evidence="6">
    <location>
        <begin position="280"/>
        <end position="307"/>
    </location>
</feature>
<dbReference type="InterPro" id="IPR015940">
    <property type="entry name" value="UBA"/>
</dbReference>
<evidence type="ECO:0000256" key="1">
    <source>
        <dbReference type="ARBA" id="ARBA00022468"/>
    </source>
</evidence>
<reference evidence="9" key="1">
    <citation type="submission" date="2021-06" db="EMBL/GenBank/DDBJ databases">
        <authorList>
            <person name="Kallberg Y."/>
            <person name="Tangrot J."/>
            <person name="Rosling A."/>
        </authorList>
    </citation>
    <scope>NUCLEOTIDE SEQUENCE</scope>
    <source>
        <strain evidence="9">MT106</strain>
    </source>
</reference>
<feature type="region of interest" description="Disordered" evidence="6">
    <location>
        <begin position="331"/>
        <end position="384"/>
    </location>
</feature>
<evidence type="ECO:0000313" key="10">
    <source>
        <dbReference type="Proteomes" id="UP000789831"/>
    </source>
</evidence>
<dbReference type="InterPro" id="IPR051718">
    <property type="entry name" value="ARF_GTPase-activating"/>
</dbReference>
<dbReference type="SUPFAM" id="SSF46934">
    <property type="entry name" value="UBA-like"/>
    <property type="match status" value="2"/>
</dbReference>
<feature type="domain" description="UBA" evidence="7">
    <location>
        <begin position="230"/>
        <end position="271"/>
    </location>
</feature>
<dbReference type="AlphaFoldDB" id="A0A9N8YWE6"/>
<keyword evidence="1" id="KW-0343">GTPase activation</keyword>
<dbReference type="Pfam" id="PF01412">
    <property type="entry name" value="ArfGap"/>
    <property type="match status" value="1"/>
</dbReference>
<feature type="domain" description="Arf-GAP" evidence="8">
    <location>
        <begin position="15"/>
        <end position="134"/>
    </location>
</feature>
<evidence type="ECO:0000256" key="6">
    <source>
        <dbReference type="SAM" id="MobiDB-lite"/>
    </source>
</evidence>
<dbReference type="CDD" id="cd08204">
    <property type="entry name" value="ArfGap"/>
    <property type="match status" value="1"/>
</dbReference>